<dbReference type="HOGENOM" id="CLU_036718_2_0_9"/>
<dbReference type="AlphaFoldDB" id="C9LMY0"/>
<sequence length="431" mass="48926">MGGRDFLMKRYKTADRIFLASAILFVIAVGVHCFCENPLAGLFYFLAQSCLIGCFADWFAVEALFRNRLHLPLFKPLIPANREAVLRRLQETVEGKLVGKETFTDLLKNFSLIQFIEKEAEGSVKDIEIDLARSGGELLLGFMEDHKKDLSCWIRQGVDNAKGNLAAYLRKKALEGNYVEQLLDKLLEEAQRAVKSNQMKQMITDKLEKLGENRERGFLERLVYSFAKFTNTVDYEDMAEAFLAALSERIELWRVDIHPFHKTLLKEWNAAVEAFLKTEEAEKALAHFAEELYQSVSVEEKADALYNSLYEKWAAGDQFEKCFVPKLRTMLHNALRSVAENKELRAGIDESARALGGNILEKEYPHISSVTADILKKFKDSDLNEFIEAKVHKELEGIRINGAVVGLAAGAALYGLIEYLYLPFISLLFSL</sequence>
<keyword evidence="1" id="KW-1133">Transmembrane helix</keyword>
<organism evidence="2 3">
    <name type="scientific">Dialister invisus DSM 15470</name>
    <dbReference type="NCBI Taxonomy" id="592028"/>
    <lineage>
        <taxon>Bacteria</taxon>
        <taxon>Bacillati</taxon>
        <taxon>Bacillota</taxon>
        <taxon>Negativicutes</taxon>
        <taxon>Veillonellales</taxon>
        <taxon>Veillonellaceae</taxon>
        <taxon>Dialister</taxon>
    </lineage>
</organism>
<dbReference type="InterPro" id="IPR007383">
    <property type="entry name" value="DUF445"/>
</dbReference>
<evidence type="ECO:0008006" key="4">
    <source>
        <dbReference type="Google" id="ProtNLM"/>
    </source>
</evidence>
<reference evidence="2" key="1">
    <citation type="submission" date="2009-09" db="EMBL/GenBank/DDBJ databases">
        <authorList>
            <person name="Weinstock G."/>
            <person name="Sodergren E."/>
            <person name="Clifton S."/>
            <person name="Fulton L."/>
            <person name="Fulton B."/>
            <person name="Courtney L."/>
            <person name="Fronick C."/>
            <person name="Harrison M."/>
            <person name="Strong C."/>
            <person name="Farmer C."/>
            <person name="Delahaunty K."/>
            <person name="Markovic C."/>
            <person name="Hall O."/>
            <person name="Minx P."/>
            <person name="Tomlinson C."/>
            <person name="Mitreva M."/>
            <person name="Nelson J."/>
            <person name="Hou S."/>
            <person name="Wollam A."/>
            <person name="Pepin K.H."/>
            <person name="Johnson M."/>
            <person name="Bhonagiri V."/>
            <person name="Nash W.E."/>
            <person name="Warren W."/>
            <person name="Chinwalla A."/>
            <person name="Mardis E.R."/>
            <person name="Wilson R.K."/>
        </authorList>
    </citation>
    <scope>NUCLEOTIDE SEQUENCE [LARGE SCALE GENOMIC DNA]</scope>
    <source>
        <strain evidence="2">DSM 15470</strain>
    </source>
</reference>
<proteinExistence type="predicted"/>
<comment type="caution">
    <text evidence="2">The sequence shown here is derived from an EMBL/GenBank/DDBJ whole genome shotgun (WGS) entry which is preliminary data.</text>
</comment>
<gene>
    <name evidence="2" type="ORF">GCWU000321_00892</name>
</gene>
<feature type="transmembrane region" description="Helical" evidence="1">
    <location>
        <begin position="43"/>
        <end position="65"/>
    </location>
</feature>
<dbReference type="Proteomes" id="UP000004736">
    <property type="component" value="Unassembled WGS sequence"/>
</dbReference>
<dbReference type="eggNOG" id="COG2733">
    <property type="taxonomic scope" value="Bacteria"/>
</dbReference>
<dbReference type="PANTHER" id="PTHR38442">
    <property type="entry name" value="INNER MEMBRANE PROTEIN-RELATED"/>
    <property type="match status" value="1"/>
</dbReference>
<keyword evidence="3" id="KW-1185">Reference proteome</keyword>
<dbReference type="PANTHER" id="PTHR38442:SF1">
    <property type="entry name" value="INNER MEMBRANE PROTEIN"/>
    <property type="match status" value="1"/>
</dbReference>
<evidence type="ECO:0000313" key="2">
    <source>
        <dbReference type="EMBL" id="EEW96916.1"/>
    </source>
</evidence>
<keyword evidence="1" id="KW-0472">Membrane</keyword>
<dbReference type="OrthoDB" id="9769590at2"/>
<evidence type="ECO:0000256" key="1">
    <source>
        <dbReference type="SAM" id="Phobius"/>
    </source>
</evidence>
<protein>
    <recommendedName>
        <fullName evidence="4">DUF445 domain-containing protein</fullName>
    </recommendedName>
</protein>
<dbReference type="Pfam" id="PF04286">
    <property type="entry name" value="DUF445"/>
    <property type="match status" value="1"/>
</dbReference>
<evidence type="ECO:0000313" key="3">
    <source>
        <dbReference type="Proteomes" id="UP000004736"/>
    </source>
</evidence>
<name>C9LMY0_9FIRM</name>
<dbReference type="EMBL" id="ACIM02000001">
    <property type="protein sequence ID" value="EEW96916.1"/>
    <property type="molecule type" value="Genomic_DNA"/>
</dbReference>
<keyword evidence="1" id="KW-0812">Transmembrane</keyword>
<dbReference type="GO" id="GO:0005886">
    <property type="term" value="C:plasma membrane"/>
    <property type="evidence" value="ECO:0007669"/>
    <property type="project" value="TreeGrafter"/>
</dbReference>
<accession>C9LMY0</accession>
<dbReference type="STRING" id="592028.GCWU000321_00892"/>
<feature type="transmembrane region" description="Helical" evidence="1">
    <location>
        <begin position="400"/>
        <end position="422"/>
    </location>
</feature>